<dbReference type="InterPro" id="IPR036397">
    <property type="entry name" value="RNaseH_sf"/>
</dbReference>
<proteinExistence type="predicted"/>
<gene>
    <name evidence="2" type="ORF">ANN_08634</name>
</gene>
<protein>
    <submittedName>
        <fullName evidence="2">Uncharacterized protein</fullName>
    </submittedName>
</protein>
<evidence type="ECO:0000313" key="3">
    <source>
        <dbReference type="Proteomes" id="UP001148838"/>
    </source>
</evidence>
<feature type="compositionally biased region" description="Polar residues" evidence="1">
    <location>
        <begin position="264"/>
        <end position="275"/>
    </location>
</feature>
<comment type="caution">
    <text evidence="2">The sequence shown here is derived from an EMBL/GenBank/DDBJ whole genome shotgun (WGS) entry which is preliminary data.</text>
</comment>
<dbReference type="Gene3D" id="3.30.420.10">
    <property type="entry name" value="Ribonuclease H-like superfamily/Ribonuclease H"/>
    <property type="match status" value="1"/>
</dbReference>
<evidence type="ECO:0000256" key="1">
    <source>
        <dbReference type="SAM" id="MobiDB-lite"/>
    </source>
</evidence>
<name>A0ABQ8T3F2_PERAM</name>
<dbReference type="Proteomes" id="UP001148838">
    <property type="component" value="Unassembled WGS sequence"/>
</dbReference>
<organism evidence="2 3">
    <name type="scientific">Periplaneta americana</name>
    <name type="common">American cockroach</name>
    <name type="synonym">Blatta americana</name>
    <dbReference type="NCBI Taxonomy" id="6978"/>
    <lineage>
        <taxon>Eukaryota</taxon>
        <taxon>Metazoa</taxon>
        <taxon>Ecdysozoa</taxon>
        <taxon>Arthropoda</taxon>
        <taxon>Hexapoda</taxon>
        <taxon>Insecta</taxon>
        <taxon>Pterygota</taxon>
        <taxon>Neoptera</taxon>
        <taxon>Polyneoptera</taxon>
        <taxon>Dictyoptera</taxon>
        <taxon>Blattodea</taxon>
        <taxon>Blattoidea</taxon>
        <taxon>Blattidae</taxon>
        <taxon>Blattinae</taxon>
        <taxon>Periplaneta</taxon>
    </lineage>
</organism>
<feature type="compositionally biased region" description="Basic and acidic residues" evidence="1">
    <location>
        <begin position="277"/>
        <end position="286"/>
    </location>
</feature>
<dbReference type="EMBL" id="JAJSOF020000017">
    <property type="protein sequence ID" value="KAJ4440493.1"/>
    <property type="molecule type" value="Genomic_DNA"/>
</dbReference>
<dbReference type="PANTHER" id="PTHR47326:SF1">
    <property type="entry name" value="HTH PSQ-TYPE DOMAIN-CONTAINING PROTEIN"/>
    <property type="match status" value="1"/>
</dbReference>
<keyword evidence="3" id="KW-1185">Reference proteome</keyword>
<evidence type="ECO:0000313" key="2">
    <source>
        <dbReference type="EMBL" id="KAJ4440493.1"/>
    </source>
</evidence>
<reference evidence="2 3" key="1">
    <citation type="journal article" date="2022" name="Allergy">
        <title>Genome assembly and annotation of Periplaneta americana reveal a comprehensive cockroach allergen profile.</title>
        <authorList>
            <person name="Wang L."/>
            <person name="Xiong Q."/>
            <person name="Saelim N."/>
            <person name="Wang L."/>
            <person name="Nong W."/>
            <person name="Wan A.T."/>
            <person name="Shi M."/>
            <person name="Liu X."/>
            <person name="Cao Q."/>
            <person name="Hui J.H.L."/>
            <person name="Sookrung N."/>
            <person name="Leung T.F."/>
            <person name="Tungtrongchitr A."/>
            <person name="Tsui S.K.W."/>
        </authorList>
    </citation>
    <scope>NUCLEOTIDE SEQUENCE [LARGE SCALE GENOMIC DNA]</scope>
    <source>
        <strain evidence="2">PWHHKU_190912</strain>
    </source>
</reference>
<accession>A0ABQ8T3F2</accession>
<sequence>MSPRFNVESYPEILLRLVEGKPRKKPQPAYTNNIGSPTGNVIEVICQNRCLRLYPTGVDMILDIHVHVPHVMANRLKRENYRDFLGNTLHVLLEKVPLAVHTRIWFQHDGAPAHFSLAVRQQQTATFGDRCIGYQGPVPWPARSPDLNPLDFFLWEHLKTLVYATPVDQVNDFLPRIVDACNTIRITTGIFNMLQSMFRRCQYCLQERRPQSRFFCKTLYKSAFLGSHLRFYYRTSEAALAATYLEFCVVSRLPTPDLAPQGCRRTSISHGSPRSTAHKEKGERIGSGDFVGQVHGPFRRIQRRGNYYQAVITTRVRYEETHLVEKDHRLGG</sequence>
<feature type="region of interest" description="Disordered" evidence="1">
    <location>
        <begin position="262"/>
        <end position="290"/>
    </location>
</feature>
<dbReference type="PANTHER" id="PTHR47326">
    <property type="entry name" value="TRANSPOSABLE ELEMENT TC3 TRANSPOSASE-LIKE PROTEIN"/>
    <property type="match status" value="1"/>
</dbReference>